<feature type="binding site" evidence="9">
    <location>
        <position position="155"/>
    </location>
    <ligand>
        <name>1-deoxy-D-xylulose 5-phosphate</name>
        <dbReference type="ChEBI" id="CHEBI:57792"/>
    </ligand>
</feature>
<dbReference type="InterPro" id="IPR013644">
    <property type="entry name" value="DXP_reductoisomerase_C"/>
</dbReference>
<dbReference type="PANTHER" id="PTHR30525">
    <property type="entry name" value="1-DEOXY-D-XYLULOSE 5-PHOSPHATE REDUCTOISOMERASE"/>
    <property type="match status" value="1"/>
</dbReference>
<evidence type="ECO:0000256" key="6">
    <source>
        <dbReference type="ARBA" id="ARBA00023211"/>
    </source>
</evidence>
<gene>
    <name evidence="9" type="primary">dxr</name>
    <name evidence="13" type="ORF">B2M26_11380</name>
</gene>
<keyword evidence="6 9" id="KW-0464">Manganese</keyword>
<feature type="binding site" evidence="9">
    <location>
        <position position="44"/>
    </location>
    <ligand>
        <name>NADPH</name>
        <dbReference type="ChEBI" id="CHEBI:57783"/>
    </ligand>
</feature>
<keyword evidence="3 9" id="KW-0479">Metal-binding</keyword>
<feature type="binding site" evidence="9">
    <location>
        <position position="18"/>
    </location>
    <ligand>
        <name>NADPH</name>
        <dbReference type="ChEBI" id="CHEBI:57783"/>
    </ligand>
</feature>
<dbReference type="Pfam" id="PF02670">
    <property type="entry name" value="DXP_reductoisom"/>
    <property type="match status" value="1"/>
</dbReference>
<dbReference type="GO" id="GO:0051484">
    <property type="term" value="P:isopentenyl diphosphate biosynthetic process, methylerythritol 4-phosphate pathway involved in terpenoid biosynthetic process"/>
    <property type="evidence" value="ECO:0007669"/>
    <property type="project" value="TreeGrafter"/>
</dbReference>
<comment type="caution">
    <text evidence="13">The sequence shown here is derived from an EMBL/GenBank/DDBJ whole genome shotgun (WGS) entry which is preliminary data.</text>
</comment>
<evidence type="ECO:0000256" key="4">
    <source>
        <dbReference type="ARBA" id="ARBA00022857"/>
    </source>
</evidence>
<dbReference type="SUPFAM" id="SSF51735">
    <property type="entry name" value="NAD(P)-binding Rossmann-fold domains"/>
    <property type="match status" value="1"/>
</dbReference>
<keyword evidence="4 9" id="KW-0521">NADP</keyword>
<evidence type="ECO:0000256" key="1">
    <source>
        <dbReference type="ARBA" id="ARBA00005094"/>
    </source>
</evidence>
<feature type="binding site" evidence="9">
    <location>
        <position position="215"/>
    </location>
    <ligand>
        <name>1-deoxy-D-xylulose 5-phosphate</name>
        <dbReference type="ChEBI" id="CHEBI:57792"/>
    </ligand>
</feature>
<sequence>MNRGVRVSKALILLGCTGSIGRQTLDVVCANRDAFHIAGVSARRLSESLLATIREIKPAVVAVESETDAKRLADEFPGLTVFSGSSALKRLAALDQSALVVNALSGSIGIEPTLAALTNGCDVALANKETLVAAGQLVMETARLRGVDVIPVDSEHVALAQCLNGNSLRSVEKLLITASGGPFRGKTRAELKDVTVEQALAHPNWSMGSKITVDSATLMNKGLEILEAHHLFQIPLDQIEALIHPQSIVHSMVQFRDGAMMAQLGAHDMRIPIHYALFYKQGRKDSQLPRINLLEIGQLTFEQPDFITFPAVTLAMQCGKMGGTIPAVMNAANEVAAHAFLRGELAYLKIIEMVSAVVEAHTPTYNPTLEEILDADRLARDETEKRIRKQVEMH</sequence>
<feature type="binding site" evidence="9">
    <location>
        <position position="202"/>
    </location>
    <ligand>
        <name>1-deoxy-D-xylulose 5-phosphate</name>
        <dbReference type="ChEBI" id="CHEBI:57792"/>
    </ligand>
</feature>
<evidence type="ECO:0000259" key="10">
    <source>
        <dbReference type="Pfam" id="PF02670"/>
    </source>
</evidence>
<feature type="binding site" evidence="9">
    <location>
        <position position="208"/>
    </location>
    <ligand>
        <name>NADPH</name>
        <dbReference type="ChEBI" id="CHEBI:57783"/>
    </ligand>
</feature>
<feature type="binding site" evidence="9">
    <location>
        <position position="155"/>
    </location>
    <ligand>
        <name>Mn(2+)</name>
        <dbReference type="ChEBI" id="CHEBI:29035"/>
    </ligand>
</feature>
<dbReference type="NCBIfam" id="NF009114">
    <property type="entry name" value="PRK12464.1"/>
    <property type="match status" value="1"/>
</dbReference>
<evidence type="ECO:0000259" key="12">
    <source>
        <dbReference type="Pfam" id="PF13288"/>
    </source>
</evidence>
<feature type="binding site" evidence="9">
    <location>
        <position position="127"/>
    </location>
    <ligand>
        <name>NADPH</name>
        <dbReference type="ChEBI" id="CHEBI:57783"/>
    </ligand>
</feature>
<feature type="domain" description="DXP reductoisomerase C-terminal" evidence="12">
    <location>
        <begin position="264"/>
        <end position="381"/>
    </location>
</feature>
<dbReference type="Proteomes" id="UP000190229">
    <property type="component" value="Unassembled WGS sequence"/>
</dbReference>
<dbReference type="SUPFAM" id="SSF69055">
    <property type="entry name" value="1-deoxy-D-xylulose-5-phosphate reductoisomerase, C-terminal domain"/>
    <property type="match status" value="1"/>
</dbReference>
<dbReference type="GO" id="GO:0030604">
    <property type="term" value="F:1-deoxy-D-xylulose-5-phosphate reductoisomerase activity"/>
    <property type="evidence" value="ECO:0007669"/>
    <property type="project" value="UniProtKB-UniRule"/>
</dbReference>
<feature type="binding site" evidence="9">
    <location>
        <position position="128"/>
    </location>
    <ligand>
        <name>1-deoxy-D-xylulose 5-phosphate</name>
        <dbReference type="ChEBI" id="CHEBI:57792"/>
    </ligand>
</feature>
<dbReference type="UniPathway" id="UPA00056">
    <property type="reaction ID" value="UER00092"/>
</dbReference>
<dbReference type="PIRSF" id="PIRSF006205">
    <property type="entry name" value="Dxp_reductismrs"/>
    <property type="match status" value="1"/>
</dbReference>
<dbReference type="EC" id="1.1.1.267" evidence="9"/>
<evidence type="ECO:0000259" key="11">
    <source>
        <dbReference type="Pfam" id="PF08436"/>
    </source>
</evidence>
<dbReference type="GO" id="GO:0070402">
    <property type="term" value="F:NADPH binding"/>
    <property type="evidence" value="ECO:0007669"/>
    <property type="project" value="InterPro"/>
</dbReference>
<feature type="binding site" evidence="9">
    <location>
        <position position="224"/>
    </location>
    <ligand>
        <name>Mn(2+)</name>
        <dbReference type="ChEBI" id="CHEBI:29035"/>
    </ligand>
</feature>
<dbReference type="InterPro" id="IPR036169">
    <property type="entry name" value="DXPR_C_sf"/>
</dbReference>
<feature type="binding site" evidence="9">
    <location>
        <position position="19"/>
    </location>
    <ligand>
        <name>NADPH</name>
        <dbReference type="ChEBI" id="CHEBI:57783"/>
    </ligand>
</feature>
<dbReference type="Pfam" id="PF08436">
    <property type="entry name" value="DXP_redisom_C"/>
    <property type="match status" value="1"/>
</dbReference>
<comment type="caution">
    <text evidence="9">Lacks conserved residue(s) required for the propagation of feature annotation.</text>
</comment>
<evidence type="ECO:0000256" key="7">
    <source>
        <dbReference type="ARBA" id="ARBA00023229"/>
    </source>
</evidence>
<dbReference type="Gene3D" id="1.10.1740.10">
    <property type="match status" value="1"/>
</dbReference>
<comment type="catalytic activity">
    <reaction evidence="8">
        <text>2-C-methyl-D-erythritol 4-phosphate + NADP(+) = 1-deoxy-D-xylulose 5-phosphate + NADPH + H(+)</text>
        <dbReference type="Rhea" id="RHEA:13717"/>
        <dbReference type="ChEBI" id="CHEBI:15378"/>
        <dbReference type="ChEBI" id="CHEBI:57783"/>
        <dbReference type="ChEBI" id="CHEBI:57792"/>
        <dbReference type="ChEBI" id="CHEBI:58262"/>
        <dbReference type="ChEBI" id="CHEBI:58349"/>
        <dbReference type="EC" id="1.1.1.267"/>
    </reaction>
    <physiologicalReaction direction="right-to-left" evidence="8">
        <dbReference type="Rhea" id="RHEA:13719"/>
    </physiologicalReaction>
</comment>
<feature type="binding site" evidence="9">
    <location>
        <position position="129"/>
    </location>
    <ligand>
        <name>NADPH</name>
        <dbReference type="ChEBI" id="CHEBI:57783"/>
    </ligand>
</feature>
<dbReference type="PANTHER" id="PTHR30525:SF0">
    <property type="entry name" value="1-DEOXY-D-XYLULOSE 5-PHOSPHATE REDUCTOISOMERASE, CHLOROPLASTIC"/>
    <property type="match status" value="1"/>
</dbReference>
<keyword evidence="9" id="KW-0460">Magnesium</keyword>
<dbReference type="Gene3D" id="3.40.50.720">
    <property type="entry name" value="NAD(P)-binding Rossmann-like Domain"/>
    <property type="match status" value="1"/>
</dbReference>
<feature type="binding site" evidence="9">
    <location>
        <position position="154"/>
    </location>
    <ligand>
        <name>1-deoxy-D-xylulose 5-phosphate</name>
        <dbReference type="ChEBI" id="CHEBI:57792"/>
    </ligand>
</feature>
<dbReference type="InterPro" id="IPR003821">
    <property type="entry name" value="DXP_reductoisomerase"/>
</dbReference>
<dbReference type="FunFam" id="3.40.50.720:FF:000045">
    <property type="entry name" value="1-deoxy-D-xylulose 5-phosphate reductoisomerase"/>
    <property type="match status" value="1"/>
</dbReference>
<proteinExistence type="inferred from homology"/>
<feature type="binding site" evidence="9">
    <location>
        <position position="153"/>
    </location>
    <ligand>
        <name>Mn(2+)</name>
        <dbReference type="ChEBI" id="CHEBI:29035"/>
    </ligand>
</feature>
<keyword evidence="7 9" id="KW-0414">Isoprene biosynthesis</keyword>
<evidence type="ECO:0000256" key="3">
    <source>
        <dbReference type="ARBA" id="ARBA00022723"/>
    </source>
</evidence>
<dbReference type="HAMAP" id="MF_00183">
    <property type="entry name" value="DXP_reductoisom"/>
    <property type="match status" value="1"/>
</dbReference>
<evidence type="ECO:0000256" key="8">
    <source>
        <dbReference type="ARBA" id="ARBA00048543"/>
    </source>
</evidence>
<keyword evidence="13" id="KW-0413">Isomerase</keyword>
<dbReference type="AlphaFoldDB" id="A0A1V4ERX8"/>
<dbReference type="NCBIfam" id="TIGR00243">
    <property type="entry name" value="Dxr"/>
    <property type="match status" value="1"/>
</dbReference>
<feature type="binding site" evidence="9">
    <location>
        <position position="220"/>
    </location>
    <ligand>
        <name>1-deoxy-D-xylulose 5-phosphate</name>
        <dbReference type="ChEBI" id="CHEBI:57792"/>
    </ligand>
</feature>
<dbReference type="Pfam" id="PF13288">
    <property type="entry name" value="DXPR_C"/>
    <property type="match status" value="1"/>
</dbReference>
<keyword evidence="14" id="KW-1185">Reference proteome</keyword>
<evidence type="ECO:0000313" key="13">
    <source>
        <dbReference type="EMBL" id="OPG15651.1"/>
    </source>
</evidence>
<feature type="binding site" evidence="9">
    <location>
        <position position="20"/>
    </location>
    <ligand>
        <name>NADPH</name>
        <dbReference type="ChEBI" id="CHEBI:57783"/>
    </ligand>
</feature>
<feature type="domain" description="1-deoxy-D-xylulose 5-phosphate reductoisomerase C-terminal" evidence="11">
    <location>
        <begin position="149"/>
        <end position="232"/>
    </location>
</feature>
<evidence type="ECO:0000313" key="14">
    <source>
        <dbReference type="Proteomes" id="UP000190229"/>
    </source>
</evidence>
<dbReference type="InterPro" id="IPR013512">
    <property type="entry name" value="DXP_reductoisomerase_N"/>
</dbReference>
<feature type="domain" description="1-deoxy-D-xylulose 5-phosphate reductoisomerase N-terminal" evidence="10">
    <location>
        <begin position="11"/>
        <end position="135"/>
    </location>
</feature>
<evidence type="ECO:0000256" key="2">
    <source>
        <dbReference type="ARBA" id="ARBA00006825"/>
    </source>
</evidence>
<feature type="binding site" evidence="9">
    <location>
        <position position="224"/>
    </location>
    <ligand>
        <name>1-deoxy-D-xylulose 5-phosphate</name>
        <dbReference type="ChEBI" id="CHEBI:57792"/>
    </ligand>
</feature>
<dbReference type="GO" id="GO:0016853">
    <property type="term" value="F:isomerase activity"/>
    <property type="evidence" value="ECO:0007669"/>
    <property type="project" value="UniProtKB-KW"/>
</dbReference>
<name>A0A1V4ERX8_9BACL</name>
<reference evidence="13 14" key="1">
    <citation type="submission" date="2017-02" db="EMBL/GenBank/DDBJ databases">
        <title>Draft genome of Acidibacillus ferrooxidans Huett2.</title>
        <authorList>
            <person name="Schopf S."/>
        </authorList>
    </citation>
    <scope>NUCLEOTIDE SEQUENCE [LARGE SCALE GENOMIC DNA]</scope>
    <source>
        <strain evidence="13 14">Huett2</strain>
    </source>
</reference>
<evidence type="ECO:0000256" key="9">
    <source>
        <dbReference type="HAMAP-Rule" id="MF_00183"/>
    </source>
</evidence>
<dbReference type="GO" id="GO:0030145">
    <property type="term" value="F:manganese ion binding"/>
    <property type="evidence" value="ECO:0007669"/>
    <property type="project" value="TreeGrafter"/>
</dbReference>
<comment type="cofactor">
    <cofactor evidence="9">
        <name>Mg(2+)</name>
        <dbReference type="ChEBI" id="CHEBI:18420"/>
    </cofactor>
    <cofactor evidence="9">
        <name>Mn(2+)</name>
        <dbReference type="ChEBI" id="CHEBI:29035"/>
    </cofactor>
</comment>
<comment type="function">
    <text evidence="9">Catalyzes the NADPH-dependent rearrangement and reduction of 1-deoxy-D-xylulose-5-phosphate (DXP) to 2-C-methyl-D-erythritol 4-phosphate (MEP).</text>
</comment>
<accession>A0A1V4ERX8</accession>
<comment type="pathway">
    <text evidence="1 9">Isoprenoid biosynthesis; isopentenyl diphosphate biosynthesis via DXP pathway; isopentenyl diphosphate from 1-deoxy-D-xylulose 5-phosphate: step 1/6.</text>
</comment>
<dbReference type="InterPro" id="IPR026877">
    <property type="entry name" value="DXPR_C"/>
</dbReference>
<comment type="similarity">
    <text evidence="2 9">Belongs to the DXR family.</text>
</comment>
<evidence type="ECO:0000256" key="5">
    <source>
        <dbReference type="ARBA" id="ARBA00023002"/>
    </source>
</evidence>
<feature type="binding site" evidence="9">
    <location>
        <position position="17"/>
    </location>
    <ligand>
        <name>NADPH</name>
        <dbReference type="ChEBI" id="CHEBI:57783"/>
    </ligand>
</feature>
<protein>
    <recommendedName>
        <fullName evidence="9">1-deoxy-D-xylulose 5-phosphate reductoisomerase</fullName>
        <shortName evidence="9">DXP reductoisomerase</shortName>
        <ecNumber evidence="9">1.1.1.267</ecNumber>
    </recommendedName>
    <alternativeName>
        <fullName evidence="9">1-deoxyxylulose-5-phosphate reductoisomerase</fullName>
    </alternativeName>
    <alternativeName>
        <fullName evidence="9">2-C-methyl-D-erythritol 4-phosphate synthase</fullName>
    </alternativeName>
</protein>
<feature type="binding site" evidence="9">
    <location>
        <position position="221"/>
    </location>
    <ligand>
        <name>1-deoxy-D-xylulose 5-phosphate</name>
        <dbReference type="ChEBI" id="CHEBI:57792"/>
    </ligand>
</feature>
<dbReference type="EMBL" id="MWPS01000027">
    <property type="protein sequence ID" value="OPG15651.1"/>
    <property type="molecule type" value="Genomic_DNA"/>
</dbReference>
<dbReference type="InterPro" id="IPR036291">
    <property type="entry name" value="NAD(P)-bd_dom_sf"/>
</dbReference>
<dbReference type="SUPFAM" id="SSF55347">
    <property type="entry name" value="Glyceraldehyde-3-phosphate dehydrogenase-like, C-terminal domain"/>
    <property type="match status" value="1"/>
</dbReference>
<keyword evidence="5 9" id="KW-0560">Oxidoreductase</keyword>
<organism evidence="13 14">
    <name type="scientific">Ferroacidibacillus organovorans</name>
    <dbReference type="NCBI Taxonomy" id="1765683"/>
    <lineage>
        <taxon>Bacteria</taxon>
        <taxon>Bacillati</taxon>
        <taxon>Bacillota</taxon>
        <taxon>Bacilli</taxon>
        <taxon>Bacillales</taxon>
        <taxon>Alicyclobacillaceae</taxon>
        <taxon>Ferroacidibacillus</taxon>
    </lineage>
</organism>
<feature type="binding site" evidence="9">
    <location>
        <position position="179"/>
    </location>
    <ligand>
        <name>1-deoxy-D-xylulose 5-phosphate</name>
        <dbReference type="ChEBI" id="CHEBI:57792"/>
    </ligand>
</feature>